<dbReference type="PANTHER" id="PTHR11963">
    <property type="entry name" value="LEUCINE AMINOPEPTIDASE-RELATED"/>
    <property type="match status" value="1"/>
</dbReference>
<sequence length="473" mass="50022">MPPPYTGVMTEIISQQFNQDLSRHLALFATKADDTFSLDTLVSDAAFTDSVVRALTTLGAGTGVTRLVNPADESKLVFVVVRDEKTTTREAFGELVRAACGIDTLVVASQVTDVADAVEGGLLGSYVFDEYKAPKKAPLGTLVLPVDDDAAVTRGEILAEATNRVRDLVNLAPNELYPEVLAQIAQDEASAAGCSVRIYREEELEEINAAGIIHVGRGSKNLPRLVRIEWAPEGAQGETIALVGKGITFDTGGYSLKPSTAMTEMKTDMGGAATVLQTIVAAARLGVQRKVVGWLCIAENMVSGIAGHPDDVITYRNGVSVEINNTDAEGRLVMADGLLMASAEGSETIIDIATLTGAQMVALGERTTGIMGSDYAKELTELAAGVGEPAWHMPLPEHLRESLDSDVADMKNSGSRFGGMLVAGLFLKEFVSAPNWAHVDIAGPSFNRGKPYGVMPKGATGVMVRTLLAALEN</sequence>
<protein>
    <recommendedName>
        <fullName evidence="7">Probable cytosol aminopeptidase</fullName>
    </recommendedName>
    <alternativeName>
        <fullName evidence="8">Leucine aminopeptidase</fullName>
    </alternativeName>
    <alternativeName>
        <fullName evidence="5">Leucyl aminopeptidase</fullName>
    </alternativeName>
</protein>
<dbReference type="GO" id="GO:0006508">
    <property type="term" value="P:proteolysis"/>
    <property type="evidence" value="ECO:0007669"/>
    <property type="project" value="UniProtKB-KW"/>
</dbReference>
<dbReference type="InterPro" id="IPR011356">
    <property type="entry name" value="Leucine_aapep/pepB"/>
</dbReference>
<evidence type="ECO:0000313" key="11">
    <source>
        <dbReference type="Proteomes" id="UP000595053"/>
    </source>
</evidence>
<keyword evidence="11" id="KW-1185">Reference proteome</keyword>
<dbReference type="NCBIfam" id="NF002073">
    <property type="entry name" value="PRK00913.1-2"/>
    <property type="match status" value="1"/>
</dbReference>
<dbReference type="AlphaFoldDB" id="A0A7M1QYP9"/>
<reference evidence="10 11" key="1">
    <citation type="submission" date="2020-10" db="EMBL/GenBank/DDBJ databases">
        <title>Trueperella pecoris sp. nov. isolated from bovine and porcine specimens.</title>
        <authorList>
            <person name="Schoenecker L."/>
            <person name="Schnydrig P."/>
            <person name="Brodard I."/>
            <person name="Thomann A."/>
            <person name="Hemphill A."/>
            <person name="Rodriguez-Campos S."/>
            <person name="Perreten V."/>
            <person name="Jores J."/>
            <person name="Kittl S."/>
        </authorList>
    </citation>
    <scope>NUCLEOTIDE SEQUENCE [LARGE SCALE GENOMIC DNA]</scope>
    <source>
        <strain evidence="10 11">15A0121</strain>
    </source>
</reference>
<evidence type="ECO:0000256" key="4">
    <source>
        <dbReference type="ARBA" id="ARBA00022801"/>
    </source>
</evidence>
<dbReference type="CDD" id="cd00433">
    <property type="entry name" value="Peptidase_M17"/>
    <property type="match status" value="1"/>
</dbReference>
<dbReference type="GO" id="GO:0005737">
    <property type="term" value="C:cytoplasm"/>
    <property type="evidence" value="ECO:0007669"/>
    <property type="project" value="InterPro"/>
</dbReference>
<comment type="similarity">
    <text evidence="1">Belongs to the peptidase M17 family.</text>
</comment>
<evidence type="ECO:0000256" key="6">
    <source>
        <dbReference type="ARBA" id="ARBA00049972"/>
    </source>
</evidence>
<accession>A0A7M1QYP9</accession>
<proteinExistence type="inferred from homology"/>
<dbReference type="Proteomes" id="UP000595053">
    <property type="component" value="Chromosome"/>
</dbReference>
<evidence type="ECO:0000256" key="3">
    <source>
        <dbReference type="ARBA" id="ARBA00022670"/>
    </source>
</evidence>
<evidence type="ECO:0000256" key="1">
    <source>
        <dbReference type="ARBA" id="ARBA00009528"/>
    </source>
</evidence>
<dbReference type="InterPro" id="IPR000819">
    <property type="entry name" value="Peptidase_M17_C"/>
</dbReference>
<dbReference type="SUPFAM" id="SSF53187">
    <property type="entry name" value="Zn-dependent exopeptidases"/>
    <property type="match status" value="1"/>
</dbReference>
<comment type="function">
    <text evidence="6">Presumably involved in the processing and regular turnover of intracellular proteins. Catalyzes the removal of unsubstituted N-terminal amino acids from various peptides.</text>
</comment>
<dbReference type="GO" id="GO:0030145">
    <property type="term" value="F:manganese ion binding"/>
    <property type="evidence" value="ECO:0007669"/>
    <property type="project" value="InterPro"/>
</dbReference>
<dbReference type="PRINTS" id="PR00481">
    <property type="entry name" value="LAMNOPPTDASE"/>
</dbReference>
<evidence type="ECO:0000256" key="5">
    <source>
        <dbReference type="ARBA" id="ARBA00033172"/>
    </source>
</evidence>
<name>A0A7M1QYP9_9ACTO</name>
<keyword evidence="4 10" id="KW-0378">Hydrolase</keyword>
<keyword evidence="2 10" id="KW-0031">Aminopeptidase</keyword>
<dbReference type="EMBL" id="CP063213">
    <property type="protein sequence ID" value="QOR46435.1"/>
    <property type="molecule type" value="Genomic_DNA"/>
</dbReference>
<dbReference type="Pfam" id="PF00883">
    <property type="entry name" value="Peptidase_M17"/>
    <property type="match status" value="1"/>
</dbReference>
<dbReference type="Gene3D" id="3.40.630.10">
    <property type="entry name" value="Zn peptidases"/>
    <property type="match status" value="1"/>
</dbReference>
<evidence type="ECO:0000256" key="8">
    <source>
        <dbReference type="ARBA" id="ARBA00050061"/>
    </source>
</evidence>
<evidence type="ECO:0000313" key="10">
    <source>
        <dbReference type="EMBL" id="QOR46435.1"/>
    </source>
</evidence>
<dbReference type="PANTHER" id="PTHR11963:SF23">
    <property type="entry name" value="CYTOSOL AMINOPEPTIDASE"/>
    <property type="match status" value="1"/>
</dbReference>
<evidence type="ECO:0000256" key="7">
    <source>
        <dbReference type="ARBA" id="ARBA00050021"/>
    </source>
</evidence>
<evidence type="ECO:0000256" key="2">
    <source>
        <dbReference type="ARBA" id="ARBA00022438"/>
    </source>
</evidence>
<dbReference type="GO" id="GO:0070006">
    <property type="term" value="F:metalloaminopeptidase activity"/>
    <property type="evidence" value="ECO:0007669"/>
    <property type="project" value="InterPro"/>
</dbReference>
<organism evidence="10 11">
    <name type="scientific">Trueperella pecoris</name>
    <dbReference type="NCBI Taxonomy" id="2733571"/>
    <lineage>
        <taxon>Bacteria</taxon>
        <taxon>Bacillati</taxon>
        <taxon>Actinomycetota</taxon>
        <taxon>Actinomycetes</taxon>
        <taxon>Actinomycetales</taxon>
        <taxon>Actinomycetaceae</taxon>
        <taxon>Trueperella</taxon>
    </lineage>
</organism>
<dbReference type="Gene3D" id="3.40.220.10">
    <property type="entry name" value="Leucine Aminopeptidase, subunit E, domain 1"/>
    <property type="match status" value="1"/>
</dbReference>
<dbReference type="InterPro" id="IPR043472">
    <property type="entry name" value="Macro_dom-like"/>
</dbReference>
<gene>
    <name evidence="10" type="ORF">INS88_04350</name>
</gene>
<dbReference type="SUPFAM" id="SSF52949">
    <property type="entry name" value="Macro domain-like"/>
    <property type="match status" value="1"/>
</dbReference>
<keyword evidence="3" id="KW-0645">Protease</keyword>
<evidence type="ECO:0000259" key="9">
    <source>
        <dbReference type="PROSITE" id="PS00631"/>
    </source>
</evidence>
<feature type="domain" description="Cytosol aminopeptidase" evidence="9">
    <location>
        <begin position="325"/>
        <end position="332"/>
    </location>
</feature>
<dbReference type="PROSITE" id="PS00631">
    <property type="entry name" value="CYTOSOL_AP"/>
    <property type="match status" value="1"/>
</dbReference>